<dbReference type="AlphaFoldDB" id="A0AAX3PC07"/>
<evidence type="ECO:0000313" key="2">
    <source>
        <dbReference type="Proteomes" id="UP001214666"/>
    </source>
</evidence>
<dbReference type="RefSeq" id="WP_275115755.1">
    <property type="nucleotide sequence ID" value="NZ_CP118942.1"/>
</dbReference>
<organism evidence="1 2">
    <name type="scientific">Aeromonas hydrophila</name>
    <dbReference type="NCBI Taxonomy" id="644"/>
    <lineage>
        <taxon>Bacteria</taxon>
        <taxon>Pseudomonadati</taxon>
        <taxon>Pseudomonadota</taxon>
        <taxon>Gammaproteobacteria</taxon>
        <taxon>Aeromonadales</taxon>
        <taxon>Aeromonadaceae</taxon>
        <taxon>Aeromonas</taxon>
    </lineage>
</organism>
<accession>A0AAX3PC07</accession>
<evidence type="ECO:0000313" key="1">
    <source>
        <dbReference type="EMBL" id="WEE27695.1"/>
    </source>
</evidence>
<protein>
    <submittedName>
        <fullName evidence="1">Uncharacterized protein</fullName>
    </submittedName>
</protein>
<name>A0AAX3PC07_AERHY</name>
<reference evidence="1" key="1">
    <citation type="submission" date="2023-02" db="EMBL/GenBank/DDBJ databases">
        <title>The sequence of Aeromonas hydrophila K533.</title>
        <authorList>
            <person name="Luo X."/>
        </authorList>
    </citation>
    <scope>NUCLEOTIDE SEQUENCE</scope>
    <source>
        <strain evidence="1">K533</strain>
    </source>
</reference>
<dbReference type="Proteomes" id="UP001214666">
    <property type="component" value="Chromosome"/>
</dbReference>
<sequence length="235" mass="26558">MNSFYLRDSRGNTGSSCMFWAENGNGYTTNLDRAHVYTLEEAQRHINDRHTDLPLSKALVDELVTVRVDHQYLDESQGGLGADGGEYVIHVNRGDYDGNDVYWKAERGSTANLSDAMVLTKSEAEQALRFLDDAVIYPFLYAVSISRRTFQARNVNERRMITAAGIRKPKRPRRRQTTGRTRGNCLHCGKVTWGFNPYEAYTCAEAAREKYGASHIDDCEDAARYSKARKEAANV</sequence>
<gene>
    <name evidence="1" type="ORF">PY771_05090</name>
</gene>
<proteinExistence type="predicted"/>
<dbReference type="EMBL" id="CP118942">
    <property type="protein sequence ID" value="WEE27695.1"/>
    <property type="molecule type" value="Genomic_DNA"/>
</dbReference>